<proteinExistence type="inferred from homology"/>
<dbReference type="GO" id="GO:0016567">
    <property type="term" value="P:protein ubiquitination"/>
    <property type="evidence" value="ECO:0007669"/>
    <property type="project" value="UniProtKB-UniPathway"/>
</dbReference>
<dbReference type="PANTHER" id="PTHR11165">
    <property type="entry name" value="SKP1"/>
    <property type="match status" value="1"/>
</dbReference>
<dbReference type="GO" id="GO:0006511">
    <property type="term" value="P:ubiquitin-dependent protein catabolic process"/>
    <property type="evidence" value="ECO:0007669"/>
    <property type="project" value="InterPro"/>
</dbReference>
<comment type="pathway">
    <text evidence="3">Protein modification; protein ubiquitination.</text>
</comment>
<dbReference type="InParanoid" id="A0A0H2S2U2"/>
<evidence type="ECO:0000256" key="1">
    <source>
        <dbReference type="ARBA" id="ARBA00009993"/>
    </source>
</evidence>
<dbReference type="InterPro" id="IPR016073">
    <property type="entry name" value="Skp1_comp_POZ"/>
</dbReference>
<evidence type="ECO:0000259" key="5">
    <source>
        <dbReference type="Pfam" id="PF03931"/>
    </source>
</evidence>
<dbReference type="SUPFAM" id="SSF81382">
    <property type="entry name" value="Skp1 dimerisation domain-like"/>
    <property type="match status" value="1"/>
</dbReference>
<comment type="similarity">
    <text evidence="1 3">Belongs to the SKP1 family.</text>
</comment>
<dbReference type="UniPathway" id="UPA00143"/>
<dbReference type="Proteomes" id="UP000053477">
    <property type="component" value="Unassembled WGS sequence"/>
</dbReference>
<dbReference type="InterPro" id="IPR001232">
    <property type="entry name" value="SKP1-like"/>
</dbReference>
<sequence>MSTTEDKTRKVKLVTSDNEEFEVDWEVATRSVLIKHMLEDIGESEEQAIPLPNVTANVLKKVLEWCEHHRKDPEPAPESSDDNRKRTLEIGDWDAKFIQVDQEMLFEIILAANYLDIKALLDVGCKTVANMIKGKQPEEIRKMFNIVNDFTPEEEAQIKKENEWAEDR</sequence>
<name>A0A0H2S2U2_9AGAM</name>
<evidence type="ECO:0000313" key="6">
    <source>
        <dbReference type="EMBL" id="KLO18625.1"/>
    </source>
</evidence>
<dbReference type="FunCoup" id="A0A0H2S2U2">
    <property type="interactions" value="482"/>
</dbReference>
<dbReference type="Pfam" id="PF03931">
    <property type="entry name" value="Skp1_POZ"/>
    <property type="match status" value="1"/>
</dbReference>
<dbReference type="InterPro" id="IPR016897">
    <property type="entry name" value="SKP1"/>
</dbReference>
<keyword evidence="7" id="KW-1185">Reference proteome</keyword>
<dbReference type="InterPro" id="IPR016072">
    <property type="entry name" value="Skp1_comp_dimer"/>
</dbReference>
<dbReference type="EMBL" id="KQ085893">
    <property type="protein sequence ID" value="KLO18625.1"/>
    <property type="molecule type" value="Genomic_DNA"/>
</dbReference>
<dbReference type="InterPro" id="IPR011333">
    <property type="entry name" value="SKP1/BTB/POZ_sf"/>
</dbReference>
<evidence type="ECO:0000256" key="2">
    <source>
        <dbReference type="ARBA" id="ARBA00022786"/>
    </source>
</evidence>
<reference evidence="6 7" key="1">
    <citation type="submission" date="2015-04" db="EMBL/GenBank/DDBJ databases">
        <title>Complete genome sequence of Schizopora paradoxa KUC8140, a cosmopolitan wood degrader in East Asia.</title>
        <authorList>
            <consortium name="DOE Joint Genome Institute"/>
            <person name="Min B."/>
            <person name="Park H."/>
            <person name="Jang Y."/>
            <person name="Kim J.-J."/>
            <person name="Kim K.H."/>
            <person name="Pangilinan J."/>
            <person name="Lipzen A."/>
            <person name="Riley R."/>
            <person name="Grigoriev I.V."/>
            <person name="Spatafora J.W."/>
            <person name="Choi I.-G."/>
        </authorList>
    </citation>
    <scope>NUCLEOTIDE SEQUENCE [LARGE SCALE GENOMIC DNA]</scope>
    <source>
        <strain evidence="6 7">KUC8140</strain>
    </source>
</reference>
<keyword evidence="2 3" id="KW-0833">Ubl conjugation pathway</keyword>
<evidence type="ECO:0000313" key="7">
    <source>
        <dbReference type="Proteomes" id="UP000053477"/>
    </source>
</evidence>
<dbReference type="InterPro" id="IPR036296">
    <property type="entry name" value="SKP1-like_dim_sf"/>
</dbReference>
<evidence type="ECO:0000256" key="3">
    <source>
        <dbReference type="PIRNR" id="PIRNR028729"/>
    </source>
</evidence>
<evidence type="ECO:0000259" key="4">
    <source>
        <dbReference type="Pfam" id="PF01466"/>
    </source>
</evidence>
<dbReference type="OrthoDB" id="2342932at2759"/>
<dbReference type="SMART" id="SM00512">
    <property type="entry name" value="Skp1"/>
    <property type="match status" value="1"/>
</dbReference>
<dbReference type="PIRSF" id="PIRSF028729">
    <property type="entry name" value="E3_ubiquit_lig_SCF_Skp"/>
    <property type="match status" value="1"/>
</dbReference>
<protein>
    <recommendedName>
        <fullName evidence="3">E3 ubiquitin ligase complex SCF subunit</fullName>
    </recommendedName>
</protein>
<dbReference type="AlphaFoldDB" id="A0A0H2S2U2"/>
<dbReference type="CDD" id="cd18322">
    <property type="entry name" value="BTB_POZ_SKP1"/>
    <property type="match status" value="1"/>
</dbReference>
<dbReference type="STRING" id="27342.A0A0H2S2U2"/>
<dbReference type="SUPFAM" id="SSF54695">
    <property type="entry name" value="POZ domain"/>
    <property type="match status" value="1"/>
</dbReference>
<dbReference type="Pfam" id="PF01466">
    <property type="entry name" value="Skp1"/>
    <property type="match status" value="1"/>
</dbReference>
<dbReference type="Gene3D" id="3.30.710.10">
    <property type="entry name" value="Potassium Channel Kv1.1, Chain A"/>
    <property type="match status" value="1"/>
</dbReference>
<keyword evidence="6" id="KW-0436">Ligase</keyword>
<accession>A0A0H2S2U2</accession>
<comment type="subunit">
    <text evidence="3">Component of the SCF (SKP1-CUL1-F-box protein) E3 ubiquitin ligase complexes.</text>
</comment>
<dbReference type="FunFam" id="3.30.710.10:FF:000026">
    <property type="entry name" value="E3 ubiquitin ligase complex SCF subunit"/>
    <property type="match status" value="1"/>
</dbReference>
<gene>
    <name evidence="6" type="ORF">SCHPADRAFT_844962</name>
</gene>
<feature type="domain" description="SKP1 component dimerisation" evidence="4">
    <location>
        <begin position="118"/>
        <end position="165"/>
    </location>
</feature>
<comment type="function">
    <text evidence="3">Essential component of the SCF (SKP1-CUL1-F-box protein) E3 ubiquitin ligase complexes, which mediate the ubiquitination and subsequent proteasomal degradation of target proteins.</text>
</comment>
<feature type="domain" description="SKP1 component POZ" evidence="5">
    <location>
        <begin position="10"/>
        <end position="71"/>
    </location>
</feature>
<dbReference type="GO" id="GO:0016874">
    <property type="term" value="F:ligase activity"/>
    <property type="evidence" value="ECO:0007669"/>
    <property type="project" value="UniProtKB-KW"/>
</dbReference>
<organism evidence="6 7">
    <name type="scientific">Schizopora paradoxa</name>
    <dbReference type="NCBI Taxonomy" id="27342"/>
    <lineage>
        <taxon>Eukaryota</taxon>
        <taxon>Fungi</taxon>
        <taxon>Dikarya</taxon>
        <taxon>Basidiomycota</taxon>
        <taxon>Agaricomycotina</taxon>
        <taxon>Agaricomycetes</taxon>
        <taxon>Hymenochaetales</taxon>
        <taxon>Schizoporaceae</taxon>
        <taxon>Schizopora</taxon>
    </lineage>
</organism>